<dbReference type="InterPro" id="IPR011990">
    <property type="entry name" value="TPR-like_helical_dom_sf"/>
</dbReference>
<dbReference type="Gene3D" id="1.10.10.60">
    <property type="entry name" value="Homeodomain-like"/>
    <property type="match status" value="2"/>
</dbReference>
<dbReference type="SMART" id="SM00342">
    <property type="entry name" value="HTH_ARAC"/>
    <property type="match status" value="1"/>
</dbReference>
<evidence type="ECO:0000256" key="2">
    <source>
        <dbReference type="ARBA" id="ARBA00023125"/>
    </source>
</evidence>
<feature type="domain" description="HTH araC/xylS-type" evidence="5">
    <location>
        <begin position="485"/>
        <end position="593"/>
    </location>
</feature>
<dbReference type="OrthoDB" id="9779074at2"/>
<dbReference type="RefSeq" id="WP_120200674.1">
    <property type="nucleotide sequence ID" value="NZ_RAQJ01000002.1"/>
</dbReference>
<gene>
    <name evidence="6" type="ORF">BXY80_1548</name>
</gene>
<dbReference type="InterPro" id="IPR018060">
    <property type="entry name" value="HTH_AraC"/>
</dbReference>
<feature type="repeat" description="TPR" evidence="4">
    <location>
        <begin position="298"/>
        <end position="331"/>
    </location>
</feature>
<evidence type="ECO:0000256" key="3">
    <source>
        <dbReference type="ARBA" id="ARBA00023163"/>
    </source>
</evidence>
<keyword evidence="2" id="KW-0238">DNA-binding</keyword>
<dbReference type="GO" id="GO:0043565">
    <property type="term" value="F:sequence-specific DNA binding"/>
    <property type="evidence" value="ECO:0007669"/>
    <property type="project" value="InterPro"/>
</dbReference>
<dbReference type="SUPFAM" id="SSF48452">
    <property type="entry name" value="TPR-like"/>
    <property type="match status" value="2"/>
</dbReference>
<feature type="repeat" description="TPR" evidence="4">
    <location>
        <begin position="264"/>
        <end position="297"/>
    </location>
</feature>
<dbReference type="InterPro" id="IPR009057">
    <property type="entry name" value="Homeodomain-like_sf"/>
</dbReference>
<keyword evidence="3" id="KW-0804">Transcription</keyword>
<dbReference type="PROSITE" id="PS01124">
    <property type="entry name" value="HTH_ARAC_FAMILY_2"/>
    <property type="match status" value="1"/>
</dbReference>
<dbReference type="GO" id="GO:0003700">
    <property type="term" value="F:DNA-binding transcription factor activity"/>
    <property type="evidence" value="ECO:0007669"/>
    <property type="project" value="InterPro"/>
</dbReference>
<sequence length="595" mass="69174">MINQKSIAVLPFINMSNHVDNDYFCDGVTEEIINALTKIEGLKVTARTSSFAFKNKAIDVRHIGNELGVATVLEGSIRIFNKRIRITAQLIRTTDGFHIWSQNFDRNLEDVFELQDEISLIIAEKIRENFGHLDISEHISIIGTKNINAYKLYLKGRSFQLNWDLDDYITAIDYYKQSIAVDDTFYDAYFALSRSYGILSSWGCIDKVEGEQQAMYYLEEGLKINPTSYLGYFSKSSIIFWNYWNYANGISNLKNALNKNPSYAIAYEGISEIYMATGELDKAMLNINLALDISPLSPNHHFTKGNIYFLNKDYKNAITYLDECLKIDPNFTLAIETKLACFMLLNDKLNFKNYIASMPQLINPKICNFLFNLINNKHRYFESELNDLEIDIDTSFKSIYPWHFYLLIHSGNTEKALDVFEEKIKLKNGQLINFRLDPFLEPLRTHKKYQLLEKELFSNYQIAKLEDINSSTKSIAKPIHNDKIRDYIKILKSTIQDKKLYKNSNFSLKDLSKAINLHPNKLSWLLNEHLNQNFNEFINQYRLEYFKDEVLKPSNSHITLLGIAYESGFNSKTVFNTFFKKETGITPRQWVKSQN</sequence>
<dbReference type="Gene3D" id="1.25.40.10">
    <property type="entry name" value="Tetratricopeptide repeat domain"/>
    <property type="match status" value="2"/>
</dbReference>
<comment type="caution">
    <text evidence="6">The sequence shown here is derived from an EMBL/GenBank/DDBJ whole genome shotgun (WGS) entry which is preliminary data.</text>
</comment>
<accession>A0A420DMC6</accession>
<dbReference type="InterPro" id="IPR019734">
    <property type="entry name" value="TPR_rpt"/>
</dbReference>
<evidence type="ECO:0000259" key="5">
    <source>
        <dbReference type="PROSITE" id="PS01124"/>
    </source>
</evidence>
<name>A0A420DMC6_9FLAO</name>
<dbReference type="PROSITE" id="PS50005">
    <property type="entry name" value="TPR"/>
    <property type="match status" value="2"/>
</dbReference>
<dbReference type="SMART" id="SM00028">
    <property type="entry name" value="TPR"/>
    <property type="match status" value="3"/>
</dbReference>
<keyword evidence="4" id="KW-0802">TPR repeat</keyword>
<dbReference type="Gene3D" id="3.40.50.10610">
    <property type="entry name" value="ABC-type transport auxiliary lipoprotein component"/>
    <property type="match status" value="1"/>
</dbReference>
<reference evidence="6 7" key="1">
    <citation type="submission" date="2018-09" db="EMBL/GenBank/DDBJ databases">
        <title>Genomic Encyclopedia of Archaeal and Bacterial Type Strains, Phase II (KMG-II): from individual species to whole genera.</title>
        <authorList>
            <person name="Goeker M."/>
        </authorList>
    </citation>
    <scope>NUCLEOTIDE SEQUENCE [LARGE SCALE GENOMIC DNA]</scope>
    <source>
        <strain evidence="6 7">DSM 26283</strain>
    </source>
</reference>
<dbReference type="Pfam" id="PF00515">
    <property type="entry name" value="TPR_1"/>
    <property type="match status" value="1"/>
</dbReference>
<evidence type="ECO:0000256" key="4">
    <source>
        <dbReference type="PROSITE-ProRule" id="PRU00339"/>
    </source>
</evidence>
<evidence type="ECO:0000313" key="7">
    <source>
        <dbReference type="Proteomes" id="UP000284892"/>
    </source>
</evidence>
<dbReference type="PANTHER" id="PTHR43280">
    <property type="entry name" value="ARAC-FAMILY TRANSCRIPTIONAL REGULATOR"/>
    <property type="match status" value="1"/>
</dbReference>
<dbReference type="PANTHER" id="PTHR43280:SF29">
    <property type="entry name" value="ARAC-FAMILY TRANSCRIPTIONAL REGULATOR"/>
    <property type="match status" value="1"/>
</dbReference>
<evidence type="ECO:0000256" key="1">
    <source>
        <dbReference type="ARBA" id="ARBA00023015"/>
    </source>
</evidence>
<dbReference type="EMBL" id="RAQJ01000002">
    <property type="protein sequence ID" value="RKE95361.1"/>
    <property type="molecule type" value="Genomic_DNA"/>
</dbReference>
<protein>
    <submittedName>
        <fullName evidence="6">TolB-like protein</fullName>
    </submittedName>
</protein>
<dbReference type="Pfam" id="PF12833">
    <property type="entry name" value="HTH_18"/>
    <property type="match status" value="1"/>
</dbReference>
<evidence type="ECO:0000313" key="6">
    <source>
        <dbReference type="EMBL" id="RKE95361.1"/>
    </source>
</evidence>
<organism evidence="6 7">
    <name type="scientific">Ichthyenterobacterium magnum</name>
    <dbReference type="NCBI Taxonomy" id="1230530"/>
    <lineage>
        <taxon>Bacteria</taxon>
        <taxon>Pseudomonadati</taxon>
        <taxon>Bacteroidota</taxon>
        <taxon>Flavobacteriia</taxon>
        <taxon>Flavobacteriales</taxon>
        <taxon>Flavobacteriaceae</taxon>
        <taxon>Ichthyenterobacterium</taxon>
    </lineage>
</organism>
<dbReference type="AlphaFoldDB" id="A0A420DMC6"/>
<dbReference type="Proteomes" id="UP000284892">
    <property type="component" value="Unassembled WGS sequence"/>
</dbReference>
<dbReference type="SUPFAM" id="SSF46689">
    <property type="entry name" value="Homeodomain-like"/>
    <property type="match status" value="1"/>
</dbReference>
<keyword evidence="1" id="KW-0805">Transcription regulation</keyword>
<proteinExistence type="predicted"/>
<keyword evidence="7" id="KW-1185">Reference proteome</keyword>